<reference evidence="5 6" key="1">
    <citation type="submission" date="2024-01" db="EMBL/GenBank/DDBJ databases">
        <title>The genomes of 5 underutilized Papilionoideae crops provide insights into root nodulation and disease resistanc.</title>
        <authorList>
            <person name="Jiang F."/>
        </authorList>
    </citation>
    <scope>NUCLEOTIDE SEQUENCE [LARGE SCALE GENOMIC DNA]</scope>
    <source>
        <strain evidence="5">LVBAO_FW01</strain>
        <tissue evidence="5">Leaves</tissue>
    </source>
</reference>
<dbReference type="GO" id="GO:0016887">
    <property type="term" value="F:ATP hydrolysis activity"/>
    <property type="evidence" value="ECO:0007669"/>
    <property type="project" value="InterPro"/>
</dbReference>
<dbReference type="InterPro" id="IPR020575">
    <property type="entry name" value="Hsp90_N"/>
</dbReference>
<name>A0AAN9PZB9_CANGL</name>
<dbReference type="PANTHER" id="PTHR11528">
    <property type="entry name" value="HEAT SHOCK PROTEIN 90 FAMILY MEMBER"/>
    <property type="match status" value="1"/>
</dbReference>
<evidence type="ECO:0000256" key="1">
    <source>
        <dbReference type="ARBA" id="ARBA00008239"/>
    </source>
</evidence>
<keyword evidence="3" id="KW-0067">ATP-binding</keyword>
<evidence type="ECO:0000313" key="5">
    <source>
        <dbReference type="EMBL" id="KAK7313803.1"/>
    </source>
</evidence>
<keyword evidence="4" id="KW-0143">Chaperone</keyword>
<keyword evidence="2" id="KW-0547">Nucleotide-binding</keyword>
<organism evidence="5 6">
    <name type="scientific">Canavalia gladiata</name>
    <name type="common">Sword bean</name>
    <name type="synonym">Dolichos gladiatus</name>
    <dbReference type="NCBI Taxonomy" id="3824"/>
    <lineage>
        <taxon>Eukaryota</taxon>
        <taxon>Viridiplantae</taxon>
        <taxon>Streptophyta</taxon>
        <taxon>Embryophyta</taxon>
        <taxon>Tracheophyta</taxon>
        <taxon>Spermatophyta</taxon>
        <taxon>Magnoliopsida</taxon>
        <taxon>eudicotyledons</taxon>
        <taxon>Gunneridae</taxon>
        <taxon>Pentapetalae</taxon>
        <taxon>rosids</taxon>
        <taxon>fabids</taxon>
        <taxon>Fabales</taxon>
        <taxon>Fabaceae</taxon>
        <taxon>Papilionoideae</taxon>
        <taxon>50 kb inversion clade</taxon>
        <taxon>NPAAA clade</taxon>
        <taxon>indigoferoid/millettioid clade</taxon>
        <taxon>Phaseoleae</taxon>
        <taxon>Canavalia</taxon>
    </lineage>
</organism>
<dbReference type="Proteomes" id="UP001367508">
    <property type="component" value="Unassembled WGS sequence"/>
</dbReference>
<evidence type="ECO:0000313" key="6">
    <source>
        <dbReference type="Proteomes" id="UP001367508"/>
    </source>
</evidence>
<dbReference type="GO" id="GO:0005524">
    <property type="term" value="F:ATP binding"/>
    <property type="evidence" value="ECO:0007669"/>
    <property type="project" value="UniProtKB-KW"/>
</dbReference>
<evidence type="ECO:0000256" key="3">
    <source>
        <dbReference type="ARBA" id="ARBA00022840"/>
    </source>
</evidence>
<dbReference type="AlphaFoldDB" id="A0AAN9PZB9"/>
<evidence type="ECO:0000256" key="4">
    <source>
        <dbReference type="ARBA" id="ARBA00023186"/>
    </source>
</evidence>
<dbReference type="InterPro" id="IPR001404">
    <property type="entry name" value="Hsp90_fam"/>
</dbReference>
<comment type="similarity">
    <text evidence="1">Belongs to the heat shock protein 90 family.</text>
</comment>
<evidence type="ECO:0000256" key="2">
    <source>
        <dbReference type="ARBA" id="ARBA00022741"/>
    </source>
</evidence>
<accession>A0AAN9PZB9</accession>
<dbReference type="EMBL" id="JAYMYQ010000009">
    <property type="protein sequence ID" value="KAK7313803.1"/>
    <property type="molecule type" value="Genomic_DNA"/>
</dbReference>
<dbReference type="GO" id="GO:0140662">
    <property type="term" value="F:ATP-dependent protein folding chaperone"/>
    <property type="evidence" value="ECO:0007669"/>
    <property type="project" value="InterPro"/>
</dbReference>
<dbReference type="SUPFAM" id="SSF55874">
    <property type="entry name" value="ATPase domain of HSP90 chaperone/DNA topoisomerase II/histidine kinase"/>
    <property type="match status" value="1"/>
</dbReference>
<protein>
    <recommendedName>
        <fullName evidence="7">Histidine kinase/HSP90-like ATPase domain-containing protein</fullName>
    </recommendedName>
</protein>
<sequence>MFINPVKIHSNIHRVELDDIRLKHVMHTHNDNKKAISVYGMNVVIAVSCQSMKDLAITDGCCLYSRKEIFIRGLISNASDALDKLRFLSVIESSLLRDAGYLEIRIRSDPGNGTITITGTGIGMTKEELIDCLGTIAQSGTSKFLRALKENKDVGVDNSLMGQFGVGLCVAHRNRKSEGSGATGYRMRIGAQIRF</sequence>
<keyword evidence="6" id="KW-1185">Reference proteome</keyword>
<comment type="caution">
    <text evidence="5">The sequence shown here is derived from an EMBL/GenBank/DDBJ whole genome shotgun (WGS) entry which is preliminary data.</text>
</comment>
<gene>
    <name evidence="5" type="ORF">VNO77_39005</name>
</gene>
<dbReference type="PRINTS" id="PR00775">
    <property type="entry name" value="HEATSHOCK90"/>
</dbReference>
<evidence type="ECO:0008006" key="7">
    <source>
        <dbReference type="Google" id="ProtNLM"/>
    </source>
</evidence>
<dbReference type="Gene3D" id="3.30.565.10">
    <property type="entry name" value="Histidine kinase-like ATPase, C-terminal domain"/>
    <property type="match status" value="1"/>
</dbReference>
<proteinExistence type="inferred from homology"/>
<dbReference type="InterPro" id="IPR036890">
    <property type="entry name" value="HATPase_C_sf"/>
</dbReference>
<dbReference type="GO" id="GO:0051082">
    <property type="term" value="F:unfolded protein binding"/>
    <property type="evidence" value="ECO:0007669"/>
    <property type="project" value="InterPro"/>
</dbReference>